<organism evidence="2 3">
    <name type="scientific">Mycolicibacterium sphagni</name>
    <dbReference type="NCBI Taxonomy" id="1786"/>
    <lineage>
        <taxon>Bacteria</taxon>
        <taxon>Bacillati</taxon>
        <taxon>Actinomycetota</taxon>
        <taxon>Actinomycetes</taxon>
        <taxon>Mycobacteriales</taxon>
        <taxon>Mycobacteriaceae</taxon>
        <taxon>Mycolicibacterium</taxon>
    </lineage>
</organism>
<dbReference type="InterPro" id="IPR006683">
    <property type="entry name" value="Thioestr_dom"/>
</dbReference>
<dbReference type="Proteomes" id="UP000708347">
    <property type="component" value="Unassembled WGS sequence"/>
</dbReference>
<evidence type="ECO:0000313" key="2">
    <source>
        <dbReference type="EMBL" id="NTY61347.1"/>
    </source>
</evidence>
<evidence type="ECO:0000313" key="3">
    <source>
        <dbReference type="Proteomes" id="UP000708347"/>
    </source>
</evidence>
<sequence>MTFIDQPAGRQDPETPESVLTRFGITTLDENFTEFTVVASMPVGRLVNPFTGMPTVGPLAILVDDVGGRANFYRRGSGQWTVSSELTVELSPDGIDSLQAAPDEPVVASSRPLGPHGATLLAICTLSHRGSTIGGGTVRTVAIPGGPDGPIQRGPDTLVRTPQTTLADLMSAEPLAAEAERSEASNRPESGTYRLAQRPDSIINNLIGIVHGGVSSAGLELVASAAINHGQAEPLRTASIRVNFLRPFFAGAQSRYEGTALRVGRNSAIGDAQAVGDDGKVSILARVTGYR</sequence>
<dbReference type="Pfam" id="PF03061">
    <property type="entry name" value="4HBT"/>
    <property type="match status" value="1"/>
</dbReference>
<name>A0ABX2JWU0_9MYCO</name>
<gene>
    <name evidence="2" type="ORF">FEG63_17525</name>
</gene>
<feature type="domain" description="Thioesterase" evidence="1">
    <location>
        <begin position="208"/>
        <end position="281"/>
    </location>
</feature>
<evidence type="ECO:0000259" key="1">
    <source>
        <dbReference type="Pfam" id="PF03061"/>
    </source>
</evidence>
<protein>
    <submittedName>
        <fullName evidence="2">PaaI family thioesterase</fullName>
    </submittedName>
</protein>
<dbReference type="InterPro" id="IPR029069">
    <property type="entry name" value="HotDog_dom_sf"/>
</dbReference>
<dbReference type="EMBL" id="VBSB01000010">
    <property type="protein sequence ID" value="NTY61347.1"/>
    <property type="molecule type" value="Genomic_DNA"/>
</dbReference>
<dbReference type="SUPFAM" id="SSF54637">
    <property type="entry name" value="Thioesterase/thiol ester dehydrase-isomerase"/>
    <property type="match status" value="1"/>
</dbReference>
<dbReference type="Gene3D" id="3.10.129.10">
    <property type="entry name" value="Hotdog Thioesterase"/>
    <property type="match status" value="2"/>
</dbReference>
<comment type="caution">
    <text evidence="2">The sequence shown here is derived from an EMBL/GenBank/DDBJ whole genome shotgun (WGS) entry which is preliminary data.</text>
</comment>
<reference evidence="2 3" key="1">
    <citation type="submission" date="2019-05" db="EMBL/GenBank/DDBJ databases">
        <title>Mycolicibacterium sphagni ENV482 genome assembly.</title>
        <authorList>
            <person name="Chen W."/>
            <person name="Faulkner N.W."/>
            <person name="Hyman M.R."/>
        </authorList>
    </citation>
    <scope>NUCLEOTIDE SEQUENCE [LARGE SCALE GENOMIC DNA]</scope>
    <source>
        <strain evidence="2 3">ENV482</strain>
    </source>
</reference>
<dbReference type="CDD" id="cd03443">
    <property type="entry name" value="PaaI_thioesterase"/>
    <property type="match status" value="1"/>
</dbReference>
<proteinExistence type="predicted"/>
<keyword evidence="3" id="KW-1185">Reference proteome</keyword>
<dbReference type="RefSeq" id="WP_174399113.1">
    <property type="nucleotide sequence ID" value="NZ_VBSB01000010.1"/>
</dbReference>
<accession>A0ABX2JWU0</accession>